<keyword evidence="3 6" id="KW-0378">Hydrolase</keyword>
<name>E3H0C6_ROTDC</name>
<sequence length="378" mass="43020">MVACNAVRSIHREKAGGGKKLMRDLYIDVSHEVLEDLKVRLRGARFPVVLDEQESSAGISVEFMKNLVDYWLTEYNWAAQQKILNSYRHGIYTIQGKELHALHEQSPQNLGTVLLIHGWPDSFLRYIPVIHPLVEAEYNVVVPSLPGFAFSEQLEKHTVADIAERLHTLMEQLGYEHYMVHGGDWGASIGQQMALRYPQSILKLHLTDVPFSNQYSLDRSTLSDAEQDYLNRVARWSQVEGGYYMLLSTKPLTVSYGFADSPVFLAAFMAEKMQSWSENGISWDIIIANTMLYWITNTGHSAARIYREALGTGNIQQGRVEVPTAFAIFPHDISNPPREYAERFFNVVRFTHPERGGHFAALEEPELFVQDLLEFLAA</sequence>
<evidence type="ECO:0000313" key="6">
    <source>
        <dbReference type="EMBL" id="ADP41020.1"/>
    </source>
</evidence>
<dbReference type="AlphaFoldDB" id="E3H0C6"/>
<evidence type="ECO:0000256" key="4">
    <source>
        <dbReference type="PIRSR" id="PIRSR001112-1"/>
    </source>
</evidence>
<dbReference type="PANTHER" id="PTHR21661:SF35">
    <property type="entry name" value="EPOXIDE HYDROLASE"/>
    <property type="match status" value="1"/>
</dbReference>
<dbReference type="InterPro" id="IPR016292">
    <property type="entry name" value="Epoxide_hydrolase"/>
</dbReference>
<evidence type="ECO:0000256" key="2">
    <source>
        <dbReference type="ARBA" id="ARBA00022797"/>
    </source>
</evidence>
<dbReference type="InterPro" id="IPR029058">
    <property type="entry name" value="AB_hydrolase_fold"/>
</dbReference>
<dbReference type="Gene3D" id="3.40.50.1820">
    <property type="entry name" value="alpha/beta hydrolase"/>
    <property type="match status" value="1"/>
</dbReference>
<evidence type="ECO:0000256" key="1">
    <source>
        <dbReference type="ARBA" id="ARBA00010088"/>
    </source>
</evidence>
<dbReference type="PRINTS" id="PR00412">
    <property type="entry name" value="EPOXHYDRLASE"/>
</dbReference>
<organism evidence="6 7">
    <name type="scientific">Rothia dentocariosa (strain ATCC 17931 / CDC X599 / XDIA)</name>
    <dbReference type="NCBI Taxonomy" id="762948"/>
    <lineage>
        <taxon>Bacteria</taxon>
        <taxon>Bacillati</taxon>
        <taxon>Actinomycetota</taxon>
        <taxon>Actinomycetes</taxon>
        <taxon>Micrococcales</taxon>
        <taxon>Micrococcaceae</taxon>
        <taxon>Rothia</taxon>
    </lineage>
</organism>
<feature type="active site" description="Nucleophile" evidence="4">
    <location>
        <position position="184"/>
    </location>
</feature>
<proteinExistence type="inferred from homology"/>
<dbReference type="GO" id="GO:0004301">
    <property type="term" value="F:epoxide hydrolase activity"/>
    <property type="evidence" value="ECO:0007669"/>
    <property type="project" value="TreeGrafter"/>
</dbReference>
<dbReference type="InterPro" id="IPR000639">
    <property type="entry name" value="Epox_hydrolase-like"/>
</dbReference>
<accession>E3H0C6</accession>
<evidence type="ECO:0000256" key="3">
    <source>
        <dbReference type="ARBA" id="ARBA00022801"/>
    </source>
</evidence>
<protein>
    <submittedName>
        <fullName evidence="6">Hydrolase, alpha/beta domain protein</fullName>
    </submittedName>
</protein>
<dbReference type="KEGG" id="rdn:HMPREF0733_11563"/>
<dbReference type="Proteomes" id="UP000000387">
    <property type="component" value="Chromosome"/>
</dbReference>
<feature type="active site" description="Proton donor" evidence="4">
    <location>
        <position position="306"/>
    </location>
</feature>
<evidence type="ECO:0000313" key="7">
    <source>
        <dbReference type="Proteomes" id="UP000000387"/>
    </source>
</evidence>
<dbReference type="Pfam" id="PF06441">
    <property type="entry name" value="EHN"/>
    <property type="match status" value="1"/>
</dbReference>
<dbReference type="eggNOG" id="COG0596">
    <property type="taxonomic scope" value="Bacteria"/>
</dbReference>
<dbReference type="GO" id="GO:0097176">
    <property type="term" value="P:epoxide metabolic process"/>
    <property type="evidence" value="ECO:0007669"/>
    <property type="project" value="TreeGrafter"/>
</dbReference>
<reference evidence="7" key="1">
    <citation type="submission" date="2010-10" db="EMBL/GenBank/DDBJ databases">
        <title>The complete genome of Rothia dentocariosa ATCC 17931.</title>
        <authorList>
            <person name="Muzny D."/>
            <person name="Qin X."/>
            <person name="Buhay C."/>
            <person name="Dugan-Rocha S."/>
            <person name="Ding Y."/>
            <person name="Chen G."/>
            <person name="Hawes A."/>
            <person name="Holder M."/>
            <person name="Jhangiani S."/>
            <person name="Johnson A."/>
            <person name="Khan Z."/>
            <person name="Li Z."/>
            <person name="Liu W."/>
            <person name="Liu X."/>
            <person name="Perez L."/>
            <person name="Shen H."/>
            <person name="Wang Q."/>
            <person name="Watt J."/>
            <person name="Xi L."/>
            <person name="Xin Y."/>
            <person name="Zhou J."/>
            <person name="Deng J."/>
            <person name="Jiang H."/>
            <person name="Liu Y."/>
            <person name="Qu J."/>
            <person name="Song X.-Z."/>
            <person name="Zhang L."/>
            <person name="Villasana D."/>
            <person name="Johnson A."/>
            <person name="Liu J."/>
            <person name="Liyanage D."/>
            <person name="Lorensuhewa L."/>
            <person name="Robinson T."/>
            <person name="Song A."/>
            <person name="Song B.-B."/>
            <person name="Dinh H."/>
            <person name="Thornton R."/>
            <person name="Coyle M."/>
            <person name="Francisco L."/>
            <person name="Jackson L."/>
            <person name="Javaid M."/>
            <person name="Korchina V."/>
            <person name="Kovar C."/>
            <person name="Mata R."/>
            <person name="Mathew T."/>
            <person name="Ngo R."/>
            <person name="Nguyen L."/>
            <person name="Nguyen N."/>
            <person name="Okwuonu G."/>
            <person name="Ongeri F."/>
            <person name="Pham C."/>
            <person name="Simmons D."/>
            <person name="Wilczek-Boney K."/>
            <person name="Hale W."/>
            <person name="Jakkamsetti A."/>
            <person name="Pham P."/>
            <person name="Ruth R."/>
            <person name="San Lucas F."/>
            <person name="Warren J."/>
            <person name="Zhang J."/>
            <person name="Zhao Z."/>
            <person name="Zhou C."/>
            <person name="Zhu D."/>
            <person name="Lee S."/>
            <person name="Bess C."/>
            <person name="Blankenburg K."/>
            <person name="Forbes L."/>
            <person name="Fu Q."/>
            <person name="Gubbala S."/>
            <person name="Hirani K."/>
            <person name="Jayaseelan J.C."/>
            <person name="Lara F."/>
            <person name="Munidasa M."/>
            <person name="Palculict T."/>
            <person name="Patil S."/>
            <person name="Pu L.-L."/>
            <person name="Saada N."/>
            <person name="Tang L."/>
            <person name="Weissenberger G."/>
            <person name="Zhu Y."/>
            <person name="Hemphill L."/>
            <person name="Shang Y."/>
            <person name="Youmans B."/>
            <person name="Ayvaz T."/>
            <person name="Ross M."/>
            <person name="Santibanez J."/>
            <person name="Aqrawi P."/>
            <person name="Gross S."/>
            <person name="Joshi V."/>
            <person name="Fowler G."/>
            <person name="Nazareth L."/>
            <person name="Reid J."/>
            <person name="Worley K."/>
            <person name="Petrosino J."/>
            <person name="Highlander S."/>
            <person name="Gibbs R."/>
        </authorList>
    </citation>
    <scope>NUCLEOTIDE SEQUENCE [LARGE SCALE GENOMIC DNA]</scope>
    <source>
        <strain evidence="7">ATCC 17931 / CDC X599 / XDIA</strain>
    </source>
</reference>
<feature type="domain" description="Epoxide hydrolase N-terminal" evidence="5">
    <location>
        <begin position="24"/>
        <end position="125"/>
    </location>
</feature>
<evidence type="ECO:0000259" key="5">
    <source>
        <dbReference type="Pfam" id="PF06441"/>
    </source>
</evidence>
<feature type="active site" description="Proton acceptor" evidence="4">
    <location>
        <position position="358"/>
    </location>
</feature>
<dbReference type="SUPFAM" id="SSF53474">
    <property type="entry name" value="alpha/beta-Hydrolases"/>
    <property type="match status" value="1"/>
</dbReference>
<dbReference type="HOGENOM" id="CLU_019414_0_1_11"/>
<dbReference type="PIRSF" id="PIRSF001112">
    <property type="entry name" value="Epoxide_hydrolase"/>
    <property type="match status" value="1"/>
</dbReference>
<comment type="similarity">
    <text evidence="1">Belongs to the peptidase S33 family.</text>
</comment>
<keyword evidence="2" id="KW-0058">Aromatic hydrocarbons catabolism</keyword>
<dbReference type="PANTHER" id="PTHR21661">
    <property type="entry name" value="EPOXIDE HYDROLASE 1-RELATED"/>
    <property type="match status" value="1"/>
</dbReference>
<dbReference type="EMBL" id="CP002280">
    <property type="protein sequence ID" value="ADP41020.1"/>
    <property type="molecule type" value="Genomic_DNA"/>
</dbReference>
<gene>
    <name evidence="6" type="ordered locus">HMPREF0733_11563</name>
</gene>
<dbReference type="InterPro" id="IPR010497">
    <property type="entry name" value="Epoxide_hydro_N"/>
</dbReference>